<accession>F6WA43</accession>
<dbReference type="Proteomes" id="UP000006718">
    <property type="component" value="Chromosome 19"/>
</dbReference>
<reference evidence="2" key="1">
    <citation type="journal article" date="2007" name="Science">
        <title>Evolutionary and biomedical insights from the rhesus macaque genome.</title>
        <authorList>
            <person name="Gibbs R.A."/>
            <person name="Rogers J."/>
            <person name="Katze M.G."/>
            <person name="Bumgarner R."/>
            <person name="Weinstock G.M."/>
            <person name="Mardis E.R."/>
            <person name="Remington K.A."/>
            <person name="Strausberg R.L."/>
            <person name="Venter J.C."/>
            <person name="Wilson R.K."/>
            <person name="Batzer M.A."/>
            <person name="Bustamante C.D."/>
            <person name="Eichler E.E."/>
            <person name="Hahn M.W."/>
            <person name="Hardison R.C."/>
            <person name="Makova K.D."/>
            <person name="Miller W."/>
            <person name="Milosavljevic A."/>
            <person name="Palermo R.E."/>
            <person name="Siepel A."/>
            <person name="Sikela J.M."/>
            <person name="Attaway T."/>
            <person name="Bell S."/>
            <person name="Bernard K.E."/>
            <person name="Buhay C.J."/>
            <person name="Chandrabose M.N."/>
            <person name="Dao M."/>
            <person name="Davis C."/>
            <person name="Delehaunty K.D."/>
            <person name="Ding Y."/>
            <person name="Dinh H.H."/>
            <person name="Dugan-Rocha S."/>
            <person name="Fulton L.A."/>
            <person name="Gabisi R.A."/>
            <person name="Garner T.T."/>
            <person name="Godfrey J."/>
            <person name="Hawes A.C."/>
            <person name="Hernandez J."/>
            <person name="Hines S."/>
            <person name="Holder M."/>
            <person name="Hume J."/>
            <person name="Jhangiani S.N."/>
            <person name="Joshi V."/>
            <person name="Khan Z.M."/>
            <person name="Kirkness E.F."/>
            <person name="Cree A."/>
            <person name="Fowler R.G."/>
            <person name="Lee S."/>
            <person name="Lewis L.R."/>
            <person name="Li Z."/>
            <person name="Liu Y.-S."/>
            <person name="Moore S.M."/>
            <person name="Muzny D."/>
            <person name="Nazareth L.V."/>
            <person name="Ngo D.N."/>
            <person name="Okwuonu G.O."/>
            <person name="Pai G."/>
            <person name="Parker D."/>
            <person name="Paul H.A."/>
            <person name="Pfannkoch C."/>
            <person name="Pohl C.S."/>
            <person name="Rogers Y.-H.C."/>
            <person name="Ruiz S.J."/>
            <person name="Sabo A."/>
            <person name="Santibanez J."/>
            <person name="Schneider B.W."/>
            <person name="Smith S.M."/>
            <person name="Sodergren E."/>
            <person name="Svatek A.F."/>
            <person name="Utterback T.R."/>
            <person name="Vattathil S."/>
            <person name="Warren W."/>
            <person name="White C.S."/>
            <person name="Chinwalla A.T."/>
            <person name="Feng Y."/>
            <person name="Halpern A.L."/>
            <person name="Hillier L.W."/>
            <person name="Huang X."/>
            <person name="Minx P."/>
            <person name="Nelson J.O."/>
            <person name="Pepin K.H."/>
            <person name="Qin X."/>
            <person name="Sutton G.G."/>
            <person name="Venter E."/>
            <person name="Walenz B.P."/>
            <person name="Wallis J.W."/>
            <person name="Worley K.C."/>
            <person name="Yang S.-P."/>
            <person name="Jones S.M."/>
            <person name="Marra M.A."/>
            <person name="Rocchi M."/>
            <person name="Schein J.E."/>
            <person name="Baertsch R."/>
            <person name="Clarke L."/>
            <person name="Csuros M."/>
            <person name="Glasscock J."/>
            <person name="Harris R.A."/>
            <person name="Havlak P."/>
            <person name="Jackson A.R."/>
            <person name="Jiang H."/>
            <person name="Liu Y."/>
            <person name="Messina D.N."/>
            <person name="Shen Y."/>
            <person name="Song H.X.-Z."/>
            <person name="Wylie T."/>
            <person name="Zhang L."/>
            <person name="Birney E."/>
            <person name="Han K."/>
            <person name="Konkel M.K."/>
            <person name="Lee J."/>
            <person name="Smit A.F.A."/>
            <person name="Ullmer B."/>
            <person name="Wang H."/>
            <person name="Xing J."/>
            <person name="Burhans R."/>
            <person name="Cheng Z."/>
            <person name="Karro J.E."/>
            <person name="Ma J."/>
            <person name="Raney B."/>
            <person name="She X."/>
            <person name="Cox M.J."/>
            <person name="Demuth J.P."/>
            <person name="Dumas L.J."/>
            <person name="Han S.-G."/>
            <person name="Hopkins J."/>
            <person name="Karimpour-Fard A."/>
            <person name="Kim Y.H."/>
            <person name="Pollack J.R."/>
            <person name="Vinar T."/>
            <person name="Addo-Quaye C."/>
            <person name="Degenhardt J."/>
            <person name="Denby A."/>
            <person name="Hubisz M.J."/>
            <person name="Indap A."/>
            <person name="Kosiol C."/>
            <person name="Lahn B.T."/>
            <person name="Lawson H.A."/>
            <person name="Marklein A."/>
            <person name="Nielsen R."/>
            <person name="Vallender E.J."/>
            <person name="Clark A.G."/>
            <person name="Ferguson B."/>
            <person name="Hernandez R.D."/>
            <person name="Hirani K."/>
            <person name="Kehrer-Sawatzki H."/>
            <person name="Kolb J."/>
            <person name="Patil S."/>
            <person name="Pu L.-L."/>
            <person name="Ren Y."/>
            <person name="Smith D.G."/>
            <person name="Wheeler D.A."/>
            <person name="Schenck I."/>
            <person name="Ball E.V."/>
            <person name="Chen R."/>
            <person name="Cooper D.N."/>
            <person name="Giardine B."/>
            <person name="Hsu F."/>
            <person name="Kent W.J."/>
            <person name="Lesk A."/>
            <person name="Nelson D.L."/>
            <person name="O'brien W.E."/>
            <person name="Pruefer K."/>
            <person name="Stenson P.D."/>
            <person name="Wallace J.C."/>
            <person name="Ke H."/>
            <person name="Liu X.-M."/>
            <person name="Wang P."/>
            <person name="Xiang A.P."/>
            <person name="Yang F."/>
            <person name="Barber G.P."/>
            <person name="Haussler D."/>
            <person name="Karolchik D."/>
            <person name="Kern A.D."/>
            <person name="Kuhn R.M."/>
            <person name="Smith K.E."/>
            <person name="Zwieg A.S."/>
        </authorList>
    </citation>
    <scope>NUCLEOTIDE SEQUENCE [LARGE SCALE GENOMIC DNA]</scope>
    <source>
        <strain evidence="2">17573</strain>
    </source>
</reference>
<dbReference type="AlphaFoldDB" id="F6WA43"/>
<organism evidence="1 2">
    <name type="scientific">Macaca mulatta</name>
    <name type="common">Rhesus macaque</name>
    <dbReference type="NCBI Taxonomy" id="9544"/>
    <lineage>
        <taxon>Eukaryota</taxon>
        <taxon>Metazoa</taxon>
        <taxon>Chordata</taxon>
        <taxon>Craniata</taxon>
        <taxon>Vertebrata</taxon>
        <taxon>Euteleostomi</taxon>
        <taxon>Mammalia</taxon>
        <taxon>Eutheria</taxon>
        <taxon>Euarchontoglires</taxon>
        <taxon>Primates</taxon>
        <taxon>Haplorrhini</taxon>
        <taxon>Catarrhini</taxon>
        <taxon>Cercopithecidae</taxon>
        <taxon>Cercopithecinae</taxon>
        <taxon>Macaca</taxon>
    </lineage>
</organism>
<reference evidence="1" key="3">
    <citation type="submission" date="2025-08" db="UniProtKB">
        <authorList>
            <consortium name="Ensembl"/>
        </authorList>
    </citation>
    <scope>IDENTIFICATION</scope>
    <source>
        <strain evidence="1">17573</strain>
    </source>
</reference>
<dbReference type="Ensembl" id="ENSMMUT00000015788.4">
    <property type="protein sequence ID" value="ENSMMUP00000014792.4"/>
    <property type="gene ID" value="ENSMMUG00000011287.4"/>
</dbReference>
<evidence type="ECO:0000313" key="2">
    <source>
        <dbReference type="Proteomes" id="UP000006718"/>
    </source>
</evidence>
<protein>
    <submittedName>
        <fullName evidence="1">Uncharacterized protein</fullName>
    </submittedName>
</protein>
<keyword evidence="2" id="KW-1185">Reference proteome</keyword>
<reference evidence="1" key="4">
    <citation type="submission" date="2025-09" db="UniProtKB">
        <authorList>
            <consortium name="Ensembl"/>
        </authorList>
    </citation>
    <scope>IDENTIFICATION</scope>
    <source>
        <strain evidence="1">17573</strain>
    </source>
</reference>
<dbReference type="GeneTree" id="ENSGT00900000143204"/>
<reference evidence="1" key="2">
    <citation type="submission" date="2019-01" db="EMBL/GenBank/DDBJ databases">
        <authorList>
            <person name="Graves T."/>
            <person name="Eichler E.E."/>
            <person name="Wilson R.K."/>
        </authorList>
    </citation>
    <scope>NUCLEOTIDE SEQUENCE [LARGE SCALE GENOMIC DNA]</scope>
    <source>
        <strain evidence="1">17573</strain>
    </source>
</reference>
<dbReference type="OMA" id="QTHICSK"/>
<evidence type="ECO:0000313" key="1">
    <source>
        <dbReference type="Ensembl" id="ENSMMUP00000014792.4"/>
    </source>
</evidence>
<dbReference type="SUPFAM" id="SSF54506">
    <property type="entry name" value="Diaminopimelate epimerase-like"/>
    <property type="match status" value="1"/>
</dbReference>
<dbReference type="Bgee" id="ENSMMUG00000011287">
    <property type="expression patterns" value="Expressed in spleen and 20 other cell types or tissues"/>
</dbReference>
<name>F6WA43_MACMU</name>
<proteinExistence type="predicted"/>
<dbReference type="InParanoid" id="F6WA43"/>
<sequence>MGQDTLLHGETLFVVPTTDSDHITLPFFTQSVSSNFCGHTLLIKSTKFAFIVHFNEFLAASGWEGDVQLHLEAAERLQGATEKSGNQFYWIRIRPSRFNLITSVKTLPPTKVTF</sequence>
<dbReference type="VEuPathDB" id="HostDB:ENSMMUG00000011287"/>